<evidence type="ECO:0000313" key="3">
    <source>
        <dbReference type="Proteomes" id="UP000277580"/>
    </source>
</evidence>
<dbReference type="Gene3D" id="3.30.420.10">
    <property type="entry name" value="Ribonuclease H-like superfamily/Ribonuclease H"/>
    <property type="match status" value="1"/>
</dbReference>
<dbReference type="GO" id="GO:0015074">
    <property type="term" value="P:DNA integration"/>
    <property type="evidence" value="ECO:0007669"/>
    <property type="project" value="InterPro"/>
</dbReference>
<dbReference type="GO" id="GO:0006313">
    <property type="term" value="P:DNA transposition"/>
    <property type="evidence" value="ECO:0007669"/>
    <property type="project" value="InterPro"/>
</dbReference>
<evidence type="ECO:0000259" key="1">
    <source>
        <dbReference type="Pfam" id="PF01498"/>
    </source>
</evidence>
<organism evidence="2 3">
    <name type="scientific">Morchella conica CCBAS932</name>
    <dbReference type="NCBI Taxonomy" id="1392247"/>
    <lineage>
        <taxon>Eukaryota</taxon>
        <taxon>Fungi</taxon>
        <taxon>Dikarya</taxon>
        <taxon>Ascomycota</taxon>
        <taxon>Pezizomycotina</taxon>
        <taxon>Pezizomycetes</taxon>
        <taxon>Pezizales</taxon>
        <taxon>Morchellaceae</taxon>
        <taxon>Morchella</taxon>
    </lineage>
</organism>
<dbReference type="EMBL" id="ML119543">
    <property type="protein sequence ID" value="RPB06281.1"/>
    <property type="molecule type" value="Genomic_DNA"/>
</dbReference>
<dbReference type="STRING" id="1392247.A0A3N4KCY5"/>
<dbReference type="GO" id="GO:0003677">
    <property type="term" value="F:DNA binding"/>
    <property type="evidence" value="ECO:0007669"/>
    <property type="project" value="InterPro"/>
</dbReference>
<dbReference type="OrthoDB" id="3519926at2759"/>
<sequence length="128" mass="14776">MEAGLDISPQTVRKILAEDGIYRRKATEKPHLTDEHKARRLGFCHRYREQDWRTVVFTDETYFETGSLRMRRAKGVLRRAGEAYIPRKINCKFGTGSTIMFWGAILYAHSGAVTGVYGHRDYGAKEYN</sequence>
<feature type="domain" description="Transposase Tc1-like" evidence="1">
    <location>
        <begin position="3"/>
        <end position="48"/>
    </location>
</feature>
<dbReference type="AlphaFoldDB" id="A0A3N4KCY5"/>
<keyword evidence="3" id="KW-1185">Reference proteome</keyword>
<dbReference type="InParanoid" id="A0A3N4KCY5"/>
<dbReference type="InterPro" id="IPR002492">
    <property type="entry name" value="Transposase_Tc1-like"/>
</dbReference>
<protein>
    <recommendedName>
        <fullName evidence="1">Transposase Tc1-like domain-containing protein</fullName>
    </recommendedName>
</protein>
<accession>A0A3N4KCY5</accession>
<proteinExistence type="predicted"/>
<dbReference type="InterPro" id="IPR036397">
    <property type="entry name" value="RNaseH_sf"/>
</dbReference>
<name>A0A3N4KCY5_9PEZI</name>
<reference evidence="2 3" key="1">
    <citation type="journal article" date="2018" name="Nat. Ecol. Evol.">
        <title>Pezizomycetes genomes reveal the molecular basis of ectomycorrhizal truffle lifestyle.</title>
        <authorList>
            <person name="Murat C."/>
            <person name="Payen T."/>
            <person name="Noel B."/>
            <person name="Kuo A."/>
            <person name="Morin E."/>
            <person name="Chen J."/>
            <person name="Kohler A."/>
            <person name="Krizsan K."/>
            <person name="Balestrini R."/>
            <person name="Da Silva C."/>
            <person name="Montanini B."/>
            <person name="Hainaut M."/>
            <person name="Levati E."/>
            <person name="Barry K.W."/>
            <person name="Belfiori B."/>
            <person name="Cichocki N."/>
            <person name="Clum A."/>
            <person name="Dockter R.B."/>
            <person name="Fauchery L."/>
            <person name="Guy J."/>
            <person name="Iotti M."/>
            <person name="Le Tacon F."/>
            <person name="Lindquist E.A."/>
            <person name="Lipzen A."/>
            <person name="Malagnac F."/>
            <person name="Mello A."/>
            <person name="Molinier V."/>
            <person name="Miyauchi S."/>
            <person name="Poulain J."/>
            <person name="Riccioni C."/>
            <person name="Rubini A."/>
            <person name="Sitrit Y."/>
            <person name="Splivallo R."/>
            <person name="Traeger S."/>
            <person name="Wang M."/>
            <person name="Zifcakova L."/>
            <person name="Wipf D."/>
            <person name="Zambonelli A."/>
            <person name="Paolocci F."/>
            <person name="Nowrousian M."/>
            <person name="Ottonello S."/>
            <person name="Baldrian P."/>
            <person name="Spatafora J.W."/>
            <person name="Henrissat B."/>
            <person name="Nagy L.G."/>
            <person name="Aury J.M."/>
            <person name="Wincker P."/>
            <person name="Grigoriev I.V."/>
            <person name="Bonfante P."/>
            <person name="Martin F.M."/>
        </authorList>
    </citation>
    <scope>NUCLEOTIDE SEQUENCE [LARGE SCALE GENOMIC DNA]</scope>
    <source>
        <strain evidence="2 3">CCBAS932</strain>
    </source>
</reference>
<dbReference type="Pfam" id="PF01498">
    <property type="entry name" value="HTH_Tnp_Tc3_2"/>
    <property type="match status" value="1"/>
</dbReference>
<dbReference type="Proteomes" id="UP000277580">
    <property type="component" value="Unassembled WGS sequence"/>
</dbReference>
<evidence type="ECO:0000313" key="2">
    <source>
        <dbReference type="EMBL" id="RPB06281.1"/>
    </source>
</evidence>
<gene>
    <name evidence="2" type="ORF">P167DRAFT_580799</name>
</gene>